<dbReference type="AlphaFoldDB" id="A0A2K4ZM39"/>
<dbReference type="EMBL" id="OFSM01000026">
    <property type="protein sequence ID" value="SOY31510.1"/>
    <property type="molecule type" value="Genomic_DNA"/>
</dbReference>
<dbReference type="RefSeq" id="WP_146040146.1">
    <property type="nucleotide sequence ID" value="NZ_OFSM01000026.1"/>
</dbReference>
<protein>
    <submittedName>
        <fullName evidence="3">Uncharacterized protein</fullName>
    </submittedName>
</protein>
<name>A0A2K4ZM39_9FIRM</name>
<keyword evidence="4" id="KW-1185">Reference proteome</keyword>
<keyword evidence="1" id="KW-0175">Coiled coil</keyword>
<reference evidence="3 4" key="1">
    <citation type="submission" date="2018-01" db="EMBL/GenBank/DDBJ databases">
        <authorList>
            <person name="Gaut B.S."/>
            <person name="Morton B.R."/>
            <person name="Clegg M.T."/>
            <person name="Duvall M.R."/>
        </authorList>
    </citation>
    <scope>NUCLEOTIDE SEQUENCE [LARGE SCALE GENOMIC DNA]</scope>
    <source>
        <strain evidence="3">GP69</strain>
    </source>
</reference>
<dbReference type="Proteomes" id="UP000236311">
    <property type="component" value="Unassembled WGS sequence"/>
</dbReference>
<gene>
    <name evidence="3" type="ORF">AMURIS_04254</name>
</gene>
<dbReference type="OrthoDB" id="2086126at2"/>
<organism evidence="3 4">
    <name type="scientific">Acetatifactor muris</name>
    <dbReference type="NCBI Taxonomy" id="879566"/>
    <lineage>
        <taxon>Bacteria</taxon>
        <taxon>Bacillati</taxon>
        <taxon>Bacillota</taxon>
        <taxon>Clostridia</taxon>
        <taxon>Lachnospirales</taxon>
        <taxon>Lachnospiraceae</taxon>
        <taxon>Acetatifactor</taxon>
    </lineage>
</organism>
<evidence type="ECO:0000256" key="2">
    <source>
        <dbReference type="SAM" id="MobiDB-lite"/>
    </source>
</evidence>
<evidence type="ECO:0000313" key="4">
    <source>
        <dbReference type="Proteomes" id="UP000236311"/>
    </source>
</evidence>
<sequence>MKIGEAQKIYREQIKSYRLKKSNVSKQLQNLRSRMERTPGGQEKYASEAATLELTLNALDEKQNEYQDYLNELSEQYCAYWNAAVADQQKDAARDYAADMGKIMEVARRIMRGAIVPAADEKKLMEFSMEMYQTAKNVGAMVQRQKREKYDSLWGEEEEKEYADPGEAAENAEVSLEGPEVTDAATVAASVSGQESSSE</sequence>
<evidence type="ECO:0000256" key="1">
    <source>
        <dbReference type="SAM" id="Coils"/>
    </source>
</evidence>
<feature type="coiled-coil region" evidence="1">
    <location>
        <begin position="14"/>
        <end position="79"/>
    </location>
</feature>
<evidence type="ECO:0000313" key="3">
    <source>
        <dbReference type="EMBL" id="SOY31510.1"/>
    </source>
</evidence>
<feature type="region of interest" description="Disordered" evidence="2">
    <location>
        <begin position="151"/>
        <end position="180"/>
    </location>
</feature>
<accession>A0A2K4ZM39</accession>
<proteinExistence type="predicted"/>